<dbReference type="InterPro" id="IPR002869">
    <property type="entry name" value="Pyrv_flavodox_OxRed_cen"/>
</dbReference>
<name>A0A0G1CER3_9BACT</name>
<feature type="domain" description="Pyruvate flavodoxin/ferredoxin oxidoreductase pyrimidine binding" evidence="3">
    <location>
        <begin position="212"/>
        <end position="444"/>
    </location>
</feature>
<dbReference type="Gene3D" id="3.40.50.920">
    <property type="match status" value="1"/>
</dbReference>
<dbReference type="GO" id="GO:0006979">
    <property type="term" value="P:response to oxidative stress"/>
    <property type="evidence" value="ECO:0007669"/>
    <property type="project" value="TreeGrafter"/>
</dbReference>
<dbReference type="SUPFAM" id="SSF53323">
    <property type="entry name" value="Pyruvate-ferredoxin oxidoreductase, PFOR, domain III"/>
    <property type="match status" value="1"/>
</dbReference>
<dbReference type="FunFam" id="3.40.50.970:FF:000022">
    <property type="entry name" value="2-oxoglutarate ferredoxin oxidoreductase alpha subunit"/>
    <property type="match status" value="1"/>
</dbReference>
<evidence type="ECO:0000256" key="1">
    <source>
        <dbReference type="ARBA" id="ARBA00023002"/>
    </source>
</evidence>
<dbReference type="InterPro" id="IPR029061">
    <property type="entry name" value="THDP-binding"/>
</dbReference>
<dbReference type="PATRIC" id="fig|1618436.3.peg.1120"/>
<proteinExistence type="predicted"/>
<sequence>MDINIKVGGEAGFGIMASGLLLIRTFSRGGLRAITTNDYPSLIRGGHNVILVRVADHEIFATDNHVDLLIALNRETVDLHKDEVSKGAAILFDGESFQVQPGDFTKPVNLFPVPLMKLAKEHGGDVLMRNTVALGATLALVDFDIKYLESVVKDQFGRKGDEVVQKNNQLAQSGFDYIKKNFPQGFNKKFTVSAAQTKKQMVLTCSEALGLGAIAAGMKFFAAYPMTPINGLLYYLAGVAEKTGFVYKQPEDEIAAINMAIGASFAGVRSMVATSGGGFSLMVEGTSLAGMLEQPVVIIFGQRPGPATGLPTWTTQSDLHFVLNAGQGEFPRLVLAPGDVEEAFDLTAEAFNLAEKYQTPTFVLVDKYLCESYFSVDLATLAEKKVSIERGKLVSEAEQIKEVEFPRYQLTDDGISPRPIPGRKGGVFRANSDEHDKWGYSIEDGPLTKKMIEKRMKKMAMVEQEVPAPTLFGVKDAQHTLVGWGSTKGPVLEVMRQLTEQGQGELVNYLHLNWINPFPSIHVRELLSDAKHIIDIEGNHNSQMIDWIQVKTGIKITDRINKYDGRPFFPSEIIEAIKKYS</sequence>
<organism evidence="4 5">
    <name type="scientific">Candidatus Gottesmanbacteria bacterium GW2011_GWA1_43_11</name>
    <dbReference type="NCBI Taxonomy" id="1618436"/>
    <lineage>
        <taxon>Bacteria</taxon>
        <taxon>Candidatus Gottesmaniibacteriota</taxon>
    </lineage>
</organism>
<dbReference type="Gene3D" id="3.40.920.10">
    <property type="entry name" value="Pyruvate-ferredoxin oxidoreductase, PFOR, domain III"/>
    <property type="match status" value="1"/>
</dbReference>
<comment type="caution">
    <text evidence="4">The sequence shown here is derived from an EMBL/GenBank/DDBJ whole genome shotgun (WGS) entry which is preliminary data.</text>
</comment>
<dbReference type="SUPFAM" id="SSF52518">
    <property type="entry name" value="Thiamin diphosphate-binding fold (THDP-binding)"/>
    <property type="match status" value="1"/>
</dbReference>
<dbReference type="CDD" id="cd07034">
    <property type="entry name" value="TPP_PYR_PFOR_IOR-alpha_like"/>
    <property type="match status" value="1"/>
</dbReference>
<dbReference type="PANTHER" id="PTHR32154:SF20">
    <property type="entry name" value="2-OXOGLUTARATE OXIDOREDUCTASE SUBUNIT KORA"/>
    <property type="match status" value="1"/>
</dbReference>
<dbReference type="STRING" id="1618436.UV59_C0024G0016"/>
<evidence type="ECO:0000313" key="4">
    <source>
        <dbReference type="EMBL" id="KKS84220.1"/>
    </source>
</evidence>
<gene>
    <name evidence="4" type="ORF">UV59_C0024G0016</name>
</gene>
<evidence type="ECO:0000313" key="5">
    <source>
        <dbReference type="Proteomes" id="UP000034543"/>
    </source>
</evidence>
<reference evidence="4 5" key="1">
    <citation type="journal article" date="2015" name="Nature">
        <title>rRNA introns, odd ribosomes, and small enigmatic genomes across a large radiation of phyla.</title>
        <authorList>
            <person name="Brown C.T."/>
            <person name="Hug L.A."/>
            <person name="Thomas B.C."/>
            <person name="Sharon I."/>
            <person name="Castelle C.J."/>
            <person name="Singh A."/>
            <person name="Wilkins M.J."/>
            <person name="Williams K.H."/>
            <person name="Banfield J.F."/>
        </authorList>
    </citation>
    <scope>NUCLEOTIDE SEQUENCE [LARGE SCALE GENOMIC DNA]</scope>
</reference>
<dbReference type="InterPro" id="IPR009014">
    <property type="entry name" value="Transketo_C/PFOR_II"/>
</dbReference>
<dbReference type="Pfam" id="PF01855">
    <property type="entry name" value="POR_N"/>
    <property type="match status" value="1"/>
</dbReference>
<dbReference type="GO" id="GO:0016903">
    <property type="term" value="F:oxidoreductase activity, acting on the aldehyde or oxo group of donors"/>
    <property type="evidence" value="ECO:0007669"/>
    <property type="project" value="InterPro"/>
</dbReference>
<dbReference type="SUPFAM" id="SSF52922">
    <property type="entry name" value="TK C-terminal domain-like"/>
    <property type="match status" value="1"/>
</dbReference>
<dbReference type="EMBL" id="LCFB01000024">
    <property type="protein sequence ID" value="KKS84220.1"/>
    <property type="molecule type" value="Genomic_DNA"/>
</dbReference>
<feature type="domain" description="Pyruvate/ketoisovalerate oxidoreductase catalytic" evidence="2">
    <location>
        <begin position="12"/>
        <end position="176"/>
    </location>
</feature>
<keyword evidence="4" id="KW-0670">Pyruvate</keyword>
<dbReference type="InterPro" id="IPR022367">
    <property type="entry name" value="2-oxoacid/accept_OxRdtase_asu"/>
</dbReference>
<dbReference type="Gene3D" id="3.40.50.970">
    <property type="match status" value="1"/>
</dbReference>
<accession>A0A0G1CER3</accession>
<protein>
    <submittedName>
        <fullName evidence="4">Pyruvate flavodoxin/ferredoxin oxidoreductase domain protein</fullName>
    </submittedName>
</protein>
<evidence type="ECO:0000259" key="2">
    <source>
        <dbReference type="Pfam" id="PF01558"/>
    </source>
</evidence>
<dbReference type="InterPro" id="IPR002880">
    <property type="entry name" value="Pyrv_Fd/Flavodoxin_OxRdtase_N"/>
</dbReference>
<keyword evidence="1" id="KW-0560">Oxidoreductase</keyword>
<dbReference type="InterPro" id="IPR019752">
    <property type="entry name" value="Pyrv/ketoisovalerate_OxRed_cat"/>
</dbReference>
<dbReference type="AlphaFoldDB" id="A0A0G1CER3"/>
<evidence type="ECO:0000259" key="3">
    <source>
        <dbReference type="Pfam" id="PF01855"/>
    </source>
</evidence>
<dbReference type="PANTHER" id="PTHR32154">
    <property type="entry name" value="PYRUVATE-FLAVODOXIN OXIDOREDUCTASE-RELATED"/>
    <property type="match status" value="1"/>
</dbReference>
<dbReference type="NCBIfam" id="TIGR03710">
    <property type="entry name" value="OAFO_sf"/>
    <property type="match status" value="1"/>
</dbReference>
<dbReference type="Pfam" id="PF01558">
    <property type="entry name" value="POR"/>
    <property type="match status" value="1"/>
</dbReference>
<dbReference type="Proteomes" id="UP000034543">
    <property type="component" value="Unassembled WGS sequence"/>
</dbReference>
<dbReference type="InterPro" id="IPR050722">
    <property type="entry name" value="Pyruvate:ferred/Flavod_OxRd"/>
</dbReference>